<evidence type="ECO:0000313" key="2">
    <source>
        <dbReference type="Proteomes" id="UP000660083"/>
    </source>
</evidence>
<dbReference type="EMBL" id="JAEFCT010000013">
    <property type="protein sequence ID" value="MBK1445769.1"/>
    <property type="molecule type" value="Genomic_DNA"/>
</dbReference>
<dbReference type="Pfam" id="PF12686">
    <property type="entry name" value="DUF3800"/>
    <property type="match status" value="1"/>
</dbReference>
<dbReference type="InterPro" id="IPR024524">
    <property type="entry name" value="DUF3800"/>
</dbReference>
<name>A0A8I1KXQ6_ACIPI</name>
<dbReference type="Proteomes" id="UP000660083">
    <property type="component" value="Unassembled WGS sequence"/>
</dbReference>
<reference evidence="1" key="1">
    <citation type="submission" date="2020-12" db="EMBL/GenBank/DDBJ databases">
        <authorList>
            <person name="Chopjitt P."/>
        </authorList>
    </citation>
    <scope>NUCLEOTIDE SEQUENCE</scope>
    <source>
        <strain evidence="1">AP1</strain>
    </source>
</reference>
<dbReference type="RefSeq" id="WP_161511732.1">
    <property type="nucleotide sequence ID" value="NZ_CP027658.1"/>
</dbReference>
<protein>
    <submittedName>
        <fullName evidence="1">DUF3800 domain-containing protein</fullName>
    </submittedName>
</protein>
<comment type="caution">
    <text evidence="1">The sequence shown here is derived from an EMBL/GenBank/DDBJ whole genome shotgun (WGS) entry which is preliminary data.</text>
</comment>
<sequence length="363" mass="42247">MNYYLDESGNAGDISLTKPDLSFGNQPIFALACIGFSELNTLEKHISDLKKEYKIQAEELKMQNIYKKKPKFVKEVFQFIKEAEIPFFVEVVDKKYQLAINIVNHYVMPPYFMQPEDNNTMFVRNYFSDFIYDEFPDSIFVDFINIFEDPSNSKVNDFFYILIDFLSKQSGEGYEELLIYIKESLDDYYEIEKKEGVNTYKRFLPIPDLNKREEFVWMLPHYNSFTNIYARINLYNTGDLSNVKLIHDEQKHFDEILKAAKSDAENLKETIPSSITPNSNYNFIKSASLSFGDSKKSIGIQVADILSGFLMRFTSDYIFGNEICADKREAFDILFKCGDEKTSVGINFVLSKPITFKLFNSVK</sequence>
<gene>
    <name evidence="1" type="ORF">JDA50_15215</name>
</gene>
<dbReference type="AlphaFoldDB" id="A0A8I1KXQ6"/>
<evidence type="ECO:0000313" key="1">
    <source>
        <dbReference type="EMBL" id="MBK1445769.1"/>
    </source>
</evidence>
<organism evidence="1 2">
    <name type="scientific">Acinetobacter pittii</name>
    <name type="common">Acinetobacter genomosp. 3</name>
    <dbReference type="NCBI Taxonomy" id="48296"/>
    <lineage>
        <taxon>Bacteria</taxon>
        <taxon>Pseudomonadati</taxon>
        <taxon>Pseudomonadota</taxon>
        <taxon>Gammaproteobacteria</taxon>
        <taxon>Moraxellales</taxon>
        <taxon>Moraxellaceae</taxon>
        <taxon>Acinetobacter</taxon>
        <taxon>Acinetobacter calcoaceticus/baumannii complex</taxon>
    </lineage>
</organism>
<proteinExistence type="predicted"/>
<accession>A0A8I1KXQ6</accession>